<evidence type="ECO:0000259" key="4">
    <source>
        <dbReference type="Pfam" id="PF24064"/>
    </source>
</evidence>
<keyword evidence="2" id="KW-0458">Lysosome</keyword>
<evidence type="ECO:0000256" key="1">
    <source>
        <dbReference type="ARBA" id="ARBA00010546"/>
    </source>
</evidence>
<evidence type="ECO:0000256" key="2">
    <source>
        <dbReference type="RuleBase" id="RU368069"/>
    </source>
</evidence>
<comment type="function">
    <text evidence="2">As a component of the GATOR1 complex functions as an inhibitor of the amino acid-sensing branch of the TORC1 pathway.</text>
</comment>
<dbReference type="Pfam" id="PF24064">
    <property type="entry name" value="HTH_NPRL3"/>
    <property type="match status" value="1"/>
</dbReference>
<dbReference type="Pfam" id="PF03666">
    <property type="entry name" value="NPR3"/>
    <property type="match status" value="2"/>
</dbReference>
<dbReference type="Proteomes" id="UP001623349">
    <property type="component" value="Unassembled WGS sequence"/>
</dbReference>
<dbReference type="InterPro" id="IPR005365">
    <property type="entry name" value="Npr3"/>
</dbReference>
<keyword evidence="2" id="KW-0732">Signal</keyword>
<comment type="subcellular location">
    <subcellularLocation>
        <location evidence="2">Lysosome</location>
    </subcellularLocation>
</comment>
<comment type="caution">
    <text evidence="5">The sequence shown here is derived from an EMBL/GenBank/DDBJ whole genome shotgun (WGS) entry which is preliminary data.</text>
</comment>
<evidence type="ECO:0000313" key="6">
    <source>
        <dbReference type="Proteomes" id="UP001623349"/>
    </source>
</evidence>
<organism evidence="5 6">
    <name type="scientific">Apodemus speciosus</name>
    <name type="common">Large Japanese field mouse</name>
    <dbReference type="NCBI Taxonomy" id="105296"/>
    <lineage>
        <taxon>Eukaryota</taxon>
        <taxon>Metazoa</taxon>
        <taxon>Chordata</taxon>
        <taxon>Craniata</taxon>
        <taxon>Vertebrata</taxon>
        <taxon>Euteleostomi</taxon>
        <taxon>Mammalia</taxon>
        <taxon>Eutheria</taxon>
        <taxon>Euarchontoglires</taxon>
        <taxon>Glires</taxon>
        <taxon>Rodentia</taxon>
        <taxon>Myomorpha</taxon>
        <taxon>Muroidea</taxon>
        <taxon>Muridae</taxon>
        <taxon>Murinae</taxon>
        <taxon>Apodemus</taxon>
    </lineage>
</organism>
<protein>
    <recommendedName>
        <fullName evidence="2">GATOR complex protein NPRL3</fullName>
    </recommendedName>
    <alternativeName>
        <fullName evidence="2">Nitrogen permease regulator 3-like protein</fullName>
    </alternativeName>
</protein>
<reference evidence="5 6" key="1">
    <citation type="submission" date="2024-08" db="EMBL/GenBank/DDBJ databases">
        <title>The draft genome of Apodemus speciosus.</title>
        <authorList>
            <person name="Nabeshima K."/>
            <person name="Suzuki S."/>
            <person name="Onuma M."/>
        </authorList>
    </citation>
    <scope>NUCLEOTIDE SEQUENCE [LARGE SCALE GENOMIC DNA]</scope>
    <source>
        <strain evidence="5">IB14-021</strain>
    </source>
</reference>
<proteinExistence type="inferred from homology"/>
<evidence type="ECO:0000313" key="5">
    <source>
        <dbReference type="EMBL" id="GAB1295896.1"/>
    </source>
</evidence>
<dbReference type="PANTHER" id="PTHR13153">
    <property type="entry name" value="CGTHBA PROTEIN -14 GENE PROTEIN"/>
    <property type="match status" value="1"/>
</dbReference>
<name>A0ABQ0F9I1_APOSI</name>
<sequence>MGDNTSPISVILVSSGSRGNKLLFRYPFQRSQEHPASQTNKPRSRYAVNNTGEHVDDQDGDSSKPCPPTDEQLVAGFSDVILATILATKSEMCGQKFELKIDNVRFVGHPTLLQHALGQVSKTDPSPKREAPTMILFNVVFALRANADPSVINCLHNLSRRIATVLQHEERRCQYLTREAKLILALQDEVSAMADANEGPQSPFHHILPKCKLARDLKEAYDSLCTSGVVRLHINSWLEVSFCLPHKIHYAASSLIPPEAIERSLKAIRPYHALLLLSDEKSLLSELPIDCSPALVRVIKTTSAVKNLQQLAQDADLALLQVFQLAAHLVYWGKAVIIYPLCENNVYVLSPNASVCLYSPLAEQFSRQFPSHDLPSVLAKFSLPVSLSEFRSPLAPPAQEFNPAPSISDLGSSSSAPPKDESAGTTQLIQMVVWMLQRRLLIQLHTYVCLMASPSEEEPRLREDDVPFTARVGGRSLSTPNALSFGSPSRIPFQDICLTSSDDMTLTSPSMDNSSAELLPSGDSPLNKRMTENLLASLSEHERAAILNVPAAQNPEDLRMFARLLHYFRGRHHLEEIMYNENTRRSQLLMLFDKFRSVLVVTTHEDPVIAVFQALLT</sequence>
<accession>A0ABQ0F9I1</accession>
<dbReference type="InterPro" id="IPR056603">
    <property type="entry name" value="HTH_NPRL3"/>
</dbReference>
<comment type="similarity">
    <text evidence="1 2">Belongs to the NPR3 family.</text>
</comment>
<feature type="domain" description="GATOR1 complex protein NPRL3 C-terminal HTH" evidence="4">
    <location>
        <begin position="539"/>
        <end position="600"/>
    </location>
</feature>
<dbReference type="PANTHER" id="PTHR13153:SF5">
    <property type="entry name" value="GATOR COMPLEX PROTEIN NPRL3"/>
    <property type="match status" value="1"/>
</dbReference>
<gene>
    <name evidence="5" type="ORF">APTSU1_001113100</name>
</gene>
<evidence type="ECO:0000256" key="3">
    <source>
        <dbReference type="SAM" id="MobiDB-lite"/>
    </source>
</evidence>
<feature type="region of interest" description="Disordered" evidence="3">
    <location>
        <begin position="50"/>
        <end position="69"/>
    </location>
</feature>
<keyword evidence="6" id="KW-1185">Reference proteome</keyword>
<dbReference type="EMBL" id="BAAFST010000011">
    <property type="protein sequence ID" value="GAB1295896.1"/>
    <property type="molecule type" value="Genomic_DNA"/>
</dbReference>